<organism evidence="1 2">
    <name type="scientific">Iningainema tapete BLCC-T55</name>
    <dbReference type="NCBI Taxonomy" id="2748662"/>
    <lineage>
        <taxon>Bacteria</taxon>
        <taxon>Bacillati</taxon>
        <taxon>Cyanobacteriota</taxon>
        <taxon>Cyanophyceae</taxon>
        <taxon>Nostocales</taxon>
        <taxon>Scytonemataceae</taxon>
        <taxon>Iningainema tapete</taxon>
    </lineage>
</organism>
<name>A0A8J6XFW4_9CYAN</name>
<reference evidence="1" key="1">
    <citation type="submission" date="2020-09" db="EMBL/GenBank/DDBJ databases">
        <title>Iningainema tapete sp. nov. (Scytonemataceae, Cyanobacteria) from greenhouses in central Florida (USA) produces two types of nodularin with biosynthetic potential for microcystin-LR and anabaenopeptins.</title>
        <authorList>
            <person name="Berthold D.E."/>
            <person name="Lefler F.W."/>
            <person name="Huang I.-S."/>
            <person name="Abdulla H."/>
            <person name="Zimba P.V."/>
            <person name="Laughinghouse H.D. IV."/>
        </authorList>
    </citation>
    <scope>NUCLEOTIDE SEQUENCE</scope>
    <source>
        <strain evidence="1">BLCCT55</strain>
    </source>
</reference>
<evidence type="ECO:0000313" key="1">
    <source>
        <dbReference type="EMBL" id="MBD2771792.1"/>
    </source>
</evidence>
<dbReference type="EMBL" id="JACXAE010000029">
    <property type="protein sequence ID" value="MBD2771792.1"/>
    <property type="molecule type" value="Genomic_DNA"/>
</dbReference>
<gene>
    <name evidence="1" type="ORF">ICL16_06715</name>
</gene>
<protein>
    <submittedName>
        <fullName evidence="1">Uncharacterized protein</fullName>
    </submittedName>
</protein>
<proteinExistence type="predicted"/>
<evidence type="ECO:0000313" key="2">
    <source>
        <dbReference type="Proteomes" id="UP000629098"/>
    </source>
</evidence>
<comment type="caution">
    <text evidence="1">The sequence shown here is derived from an EMBL/GenBank/DDBJ whole genome shotgun (WGS) entry which is preliminary data.</text>
</comment>
<accession>A0A8J6XFW4</accession>
<dbReference type="RefSeq" id="WP_190826086.1">
    <property type="nucleotide sequence ID" value="NZ_CAWPPI010000029.1"/>
</dbReference>
<sequence>MNIFDLTLVEDISDVSAATIAGGYAEFYADADADAVSAGPNAIALTDTSGFAIRGETGSSAKAKSTSRGFASITTPVPARVLG</sequence>
<dbReference type="Proteomes" id="UP000629098">
    <property type="component" value="Unassembled WGS sequence"/>
</dbReference>
<keyword evidence="2" id="KW-1185">Reference proteome</keyword>
<dbReference type="AlphaFoldDB" id="A0A8J6XFW4"/>